<feature type="transmembrane region" description="Helical" evidence="14">
    <location>
        <begin position="244"/>
        <end position="264"/>
    </location>
</feature>
<evidence type="ECO:0000256" key="14">
    <source>
        <dbReference type="SAM" id="Phobius"/>
    </source>
</evidence>
<gene>
    <name evidence="16" type="primary">UVOP</name>
    <name evidence="16" type="ORF">NPIL_158971</name>
</gene>
<evidence type="ECO:0000256" key="13">
    <source>
        <dbReference type="ARBA" id="ARBA00023305"/>
    </source>
</evidence>
<dbReference type="Gene3D" id="1.20.1070.10">
    <property type="entry name" value="Rhodopsin 7-helix transmembrane proteins"/>
    <property type="match status" value="1"/>
</dbReference>
<keyword evidence="4" id="KW-0716">Sensory transduction</keyword>
<dbReference type="GO" id="GO:0007602">
    <property type="term" value="P:phototransduction"/>
    <property type="evidence" value="ECO:0007669"/>
    <property type="project" value="UniProtKB-KW"/>
</dbReference>
<dbReference type="GO" id="GO:0009881">
    <property type="term" value="F:photoreceptor activity"/>
    <property type="evidence" value="ECO:0007669"/>
    <property type="project" value="UniProtKB-KW"/>
</dbReference>
<dbReference type="InterPro" id="IPR050125">
    <property type="entry name" value="GPCR_opsins"/>
</dbReference>
<dbReference type="PRINTS" id="PR00237">
    <property type="entry name" value="GPCRRHODOPSN"/>
</dbReference>
<feature type="transmembrane region" description="Helical" evidence="14">
    <location>
        <begin position="147"/>
        <end position="174"/>
    </location>
</feature>
<protein>
    <submittedName>
        <fullName evidence="16">Opsin, ultraviolet-sensitive</fullName>
    </submittedName>
</protein>
<comment type="similarity">
    <text evidence="2">Belongs to the G-protein coupled receptor 1 family.</text>
</comment>
<dbReference type="EMBL" id="BMAW01024640">
    <property type="protein sequence ID" value="GFT88758.1"/>
    <property type="molecule type" value="Genomic_DNA"/>
</dbReference>
<evidence type="ECO:0000259" key="15">
    <source>
        <dbReference type="PROSITE" id="PS50262"/>
    </source>
</evidence>
<keyword evidence="5 14" id="KW-0812">Transmembrane</keyword>
<keyword evidence="6" id="KW-0681">Retinal protein</keyword>
<organism evidence="16 17">
    <name type="scientific">Nephila pilipes</name>
    <name type="common">Giant wood spider</name>
    <name type="synonym">Nephila maculata</name>
    <dbReference type="NCBI Taxonomy" id="299642"/>
    <lineage>
        <taxon>Eukaryota</taxon>
        <taxon>Metazoa</taxon>
        <taxon>Ecdysozoa</taxon>
        <taxon>Arthropoda</taxon>
        <taxon>Chelicerata</taxon>
        <taxon>Arachnida</taxon>
        <taxon>Araneae</taxon>
        <taxon>Araneomorphae</taxon>
        <taxon>Entelegynae</taxon>
        <taxon>Araneoidea</taxon>
        <taxon>Nephilidae</taxon>
        <taxon>Nephila</taxon>
    </lineage>
</organism>
<dbReference type="OrthoDB" id="6414998at2759"/>
<dbReference type="InterPro" id="IPR000276">
    <property type="entry name" value="GPCR_Rhodpsn"/>
</dbReference>
<comment type="subcellular location">
    <subcellularLocation>
        <location evidence="1">Membrane</location>
        <topology evidence="1">Multi-pass membrane protein</topology>
    </subcellularLocation>
</comment>
<dbReference type="GO" id="GO:0016020">
    <property type="term" value="C:membrane"/>
    <property type="evidence" value="ECO:0007669"/>
    <property type="project" value="UniProtKB-SubCell"/>
</dbReference>
<dbReference type="AlphaFoldDB" id="A0A8X6PTL7"/>
<evidence type="ECO:0000313" key="16">
    <source>
        <dbReference type="EMBL" id="GFT88758.1"/>
    </source>
</evidence>
<dbReference type="GO" id="GO:0004930">
    <property type="term" value="F:G protein-coupled receptor activity"/>
    <property type="evidence" value="ECO:0007669"/>
    <property type="project" value="UniProtKB-KW"/>
</dbReference>
<feature type="transmembrane region" description="Helical" evidence="14">
    <location>
        <begin position="99"/>
        <end position="121"/>
    </location>
</feature>
<evidence type="ECO:0000256" key="9">
    <source>
        <dbReference type="ARBA" id="ARBA00023040"/>
    </source>
</evidence>
<feature type="domain" description="G-protein coupled receptors family 1 profile" evidence="15">
    <location>
        <begin position="1"/>
        <end position="261"/>
    </location>
</feature>
<evidence type="ECO:0000256" key="12">
    <source>
        <dbReference type="ARBA" id="ARBA00023224"/>
    </source>
</evidence>
<proteinExistence type="inferred from homology"/>
<keyword evidence="13" id="KW-0844">Vision</keyword>
<accession>A0A8X6PTL7</accession>
<sequence>MLDKRIVHIRTKHLRKPANFLVMNLATSDILMLHINIIFIYNSFSGGPAAGPFWCTYYGLIGGLSGTSAIMTIAMIAIERYECVSRPLDPSSRMTGKRALFRVLFVWSYAGVFSFTPLFGINRYVPEGFLTSCSFDYLSDELVDKCFIIIFFVAAWCVPMFIVCYCYAGIMLCLRKNKELFEQSSEGINIPDRNVENQRRIEKKLNILCITLVLIWTASWTPYAIMALIGVFTDRSLLTPVVSMIPGVICKLASASDPFVYALFNSQFKKELVKKFPAPCRKMFSFFKKTLPVQSEDPTSIEENPESREECETAFVNEVVECVPRSIGSSEEDQGPRKALCVIRSSKSESKVDDCFDREIRSASLKSVHMIKNPHAFKLHDVKKLPSRRSF</sequence>
<evidence type="ECO:0000256" key="6">
    <source>
        <dbReference type="ARBA" id="ARBA00022925"/>
    </source>
</evidence>
<evidence type="ECO:0000256" key="1">
    <source>
        <dbReference type="ARBA" id="ARBA00004141"/>
    </source>
</evidence>
<evidence type="ECO:0000256" key="11">
    <source>
        <dbReference type="ARBA" id="ARBA00023170"/>
    </source>
</evidence>
<dbReference type="InterPro" id="IPR027430">
    <property type="entry name" value="Retinal_BS"/>
</dbReference>
<keyword evidence="11" id="KW-0675">Receptor</keyword>
<evidence type="ECO:0000256" key="3">
    <source>
        <dbReference type="ARBA" id="ARBA00022543"/>
    </source>
</evidence>
<keyword evidence="9" id="KW-0297">G-protein coupled receptor</keyword>
<dbReference type="SUPFAM" id="SSF81321">
    <property type="entry name" value="Family A G protein-coupled receptor-like"/>
    <property type="match status" value="1"/>
</dbReference>
<evidence type="ECO:0000256" key="7">
    <source>
        <dbReference type="ARBA" id="ARBA00022989"/>
    </source>
</evidence>
<evidence type="ECO:0000256" key="2">
    <source>
        <dbReference type="ARBA" id="ARBA00010663"/>
    </source>
</evidence>
<evidence type="ECO:0000256" key="8">
    <source>
        <dbReference type="ARBA" id="ARBA00022991"/>
    </source>
</evidence>
<comment type="caution">
    <text evidence="16">The sequence shown here is derived from an EMBL/GenBank/DDBJ whole genome shotgun (WGS) entry which is preliminary data.</text>
</comment>
<keyword evidence="10 14" id="KW-0472">Membrane</keyword>
<name>A0A8X6PTL7_NEPPI</name>
<evidence type="ECO:0000256" key="4">
    <source>
        <dbReference type="ARBA" id="ARBA00022606"/>
    </source>
</evidence>
<evidence type="ECO:0000256" key="10">
    <source>
        <dbReference type="ARBA" id="ARBA00023136"/>
    </source>
</evidence>
<dbReference type="Pfam" id="PF00001">
    <property type="entry name" value="7tm_1"/>
    <property type="match status" value="1"/>
</dbReference>
<dbReference type="PROSITE" id="PS00238">
    <property type="entry name" value="OPSIN"/>
    <property type="match status" value="1"/>
</dbReference>
<keyword evidence="3" id="KW-0600">Photoreceptor protein</keyword>
<feature type="transmembrane region" description="Helical" evidence="14">
    <location>
        <begin position="56"/>
        <end position="78"/>
    </location>
</feature>
<evidence type="ECO:0000313" key="17">
    <source>
        <dbReference type="Proteomes" id="UP000887013"/>
    </source>
</evidence>
<keyword evidence="17" id="KW-1185">Reference proteome</keyword>
<feature type="transmembrane region" description="Helical" evidence="14">
    <location>
        <begin position="21"/>
        <end position="44"/>
    </location>
</feature>
<keyword evidence="7 14" id="KW-1133">Transmembrane helix</keyword>
<keyword evidence="12" id="KW-0807">Transducer</keyword>
<dbReference type="PROSITE" id="PS50262">
    <property type="entry name" value="G_PROTEIN_RECEP_F1_2"/>
    <property type="match status" value="1"/>
</dbReference>
<evidence type="ECO:0000256" key="5">
    <source>
        <dbReference type="ARBA" id="ARBA00022692"/>
    </source>
</evidence>
<reference evidence="16" key="1">
    <citation type="submission" date="2020-08" db="EMBL/GenBank/DDBJ databases">
        <title>Multicomponent nature underlies the extraordinary mechanical properties of spider dragline silk.</title>
        <authorList>
            <person name="Kono N."/>
            <person name="Nakamura H."/>
            <person name="Mori M."/>
            <person name="Yoshida Y."/>
            <person name="Ohtoshi R."/>
            <person name="Malay A.D."/>
            <person name="Moran D.A.P."/>
            <person name="Tomita M."/>
            <person name="Numata K."/>
            <person name="Arakawa K."/>
        </authorList>
    </citation>
    <scope>NUCLEOTIDE SEQUENCE</scope>
</reference>
<dbReference type="PANTHER" id="PTHR24240">
    <property type="entry name" value="OPSIN"/>
    <property type="match status" value="1"/>
</dbReference>
<feature type="transmembrane region" description="Helical" evidence="14">
    <location>
        <begin position="207"/>
        <end position="232"/>
    </location>
</feature>
<dbReference type="GO" id="GO:0007601">
    <property type="term" value="P:visual perception"/>
    <property type="evidence" value="ECO:0007669"/>
    <property type="project" value="UniProtKB-KW"/>
</dbReference>
<dbReference type="InterPro" id="IPR017452">
    <property type="entry name" value="GPCR_Rhodpsn_7TM"/>
</dbReference>
<dbReference type="Proteomes" id="UP000887013">
    <property type="component" value="Unassembled WGS sequence"/>
</dbReference>
<keyword evidence="8" id="KW-0157">Chromophore</keyword>